<dbReference type="AlphaFoldDB" id="A0A378J5V0"/>
<evidence type="ECO:0000259" key="1">
    <source>
        <dbReference type="Pfam" id="PF13737"/>
    </source>
</evidence>
<organism evidence="3 5">
    <name type="scientific">Legionella gratiana</name>
    <dbReference type="NCBI Taxonomy" id="45066"/>
    <lineage>
        <taxon>Bacteria</taxon>
        <taxon>Pseudomonadati</taxon>
        <taxon>Pseudomonadota</taxon>
        <taxon>Gammaproteobacteria</taxon>
        <taxon>Legionellales</taxon>
        <taxon>Legionellaceae</taxon>
        <taxon>Legionella</taxon>
    </lineage>
</organism>
<evidence type="ECO:0000313" key="4">
    <source>
        <dbReference type="Proteomes" id="UP000054691"/>
    </source>
</evidence>
<evidence type="ECO:0000313" key="2">
    <source>
        <dbReference type="EMBL" id="KTD05875.1"/>
    </source>
</evidence>
<dbReference type="Proteomes" id="UP000054691">
    <property type="component" value="Unassembled WGS sequence"/>
</dbReference>
<evidence type="ECO:0000313" key="5">
    <source>
        <dbReference type="Proteomes" id="UP000254476"/>
    </source>
</evidence>
<feature type="domain" description="Transposase DDE" evidence="1">
    <location>
        <begin position="20"/>
        <end position="107"/>
    </location>
</feature>
<dbReference type="RefSeq" id="WP_058499759.1">
    <property type="nucleotide sequence ID" value="NZ_CAAAHW010000002.1"/>
</dbReference>
<name>A0A378J5V0_9GAMM</name>
<evidence type="ECO:0000313" key="3">
    <source>
        <dbReference type="EMBL" id="STX42297.1"/>
    </source>
</evidence>
<dbReference type="PANTHER" id="PTHR34631:SF3">
    <property type="entry name" value="ISSOD12 TRANSPOSASE TNPA_ISSOD12"/>
    <property type="match status" value="1"/>
</dbReference>
<accession>A0A378J5V0</accession>
<dbReference type="OrthoDB" id="5652976at2"/>
<dbReference type="InterPro" id="IPR053172">
    <property type="entry name" value="Tn903_transposase"/>
</dbReference>
<reference evidence="3 5" key="2">
    <citation type="submission" date="2018-06" db="EMBL/GenBank/DDBJ databases">
        <authorList>
            <consortium name="Pathogen Informatics"/>
            <person name="Doyle S."/>
        </authorList>
    </citation>
    <scope>NUCLEOTIDE SEQUENCE [LARGE SCALE GENOMIC DNA]</scope>
    <source>
        <strain evidence="3 5">NCTC12388</strain>
    </source>
</reference>
<dbReference type="PANTHER" id="PTHR34631">
    <property type="match status" value="1"/>
</dbReference>
<dbReference type="EMBL" id="UGOB01000001">
    <property type="protein sequence ID" value="STX42297.1"/>
    <property type="molecule type" value="Genomic_DNA"/>
</dbReference>
<protein>
    <submittedName>
        <fullName evidence="3">Transposase</fullName>
    </submittedName>
</protein>
<keyword evidence="4" id="KW-1185">Reference proteome</keyword>
<gene>
    <name evidence="2" type="ORF">Lgra_2652</name>
    <name evidence="3" type="ORF">NCTC12388_00606</name>
</gene>
<dbReference type="STRING" id="45066.Lgra_2652"/>
<dbReference type="InterPro" id="IPR025668">
    <property type="entry name" value="Tnp_DDE_dom"/>
</dbReference>
<dbReference type="EMBL" id="LNYE01000029">
    <property type="protein sequence ID" value="KTD05875.1"/>
    <property type="molecule type" value="Genomic_DNA"/>
</dbReference>
<dbReference type="Proteomes" id="UP000254476">
    <property type="component" value="Unassembled WGS sequence"/>
</dbReference>
<proteinExistence type="predicted"/>
<reference evidence="2 4" key="1">
    <citation type="submission" date="2015-11" db="EMBL/GenBank/DDBJ databases">
        <title>Genomic analysis of 38 Legionella species identifies large and diverse effector repertoires.</title>
        <authorList>
            <person name="Burstein D."/>
            <person name="Amaro F."/>
            <person name="Zusman T."/>
            <person name="Lifshitz Z."/>
            <person name="Cohen O."/>
            <person name="Gilbert J.A."/>
            <person name="Pupko T."/>
            <person name="Shuman H.A."/>
            <person name="Segal G."/>
        </authorList>
    </citation>
    <scope>NUCLEOTIDE SEQUENCE [LARGE SCALE GENOMIC DNA]</scope>
    <source>
        <strain evidence="2 4">Lyon 8420412</strain>
    </source>
</reference>
<sequence>MTKKVYRVRNWSEYNKGLVSRGSLTVWFNKEHIRSAEGTHGNQAYSNSLILCALTLRQLFHLPYRATEGFLRSLIQLNQLEIQAPDYSTLCRRAKDLKLVFPPQHNAAVQRNKIKKNPALIPRDELLIKLNSETWIMCNYGCNLNYNLP</sequence>
<dbReference type="Pfam" id="PF13737">
    <property type="entry name" value="DDE_Tnp_1_5"/>
    <property type="match status" value="1"/>
</dbReference>